<dbReference type="AlphaFoldDB" id="A0A1M6B816"/>
<name>A0A1M6B816_9VIBR</name>
<dbReference type="EMBL" id="FQXZ01000040">
    <property type="protein sequence ID" value="SHI44881.1"/>
    <property type="molecule type" value="Genomic_DNA"/>
</dbReference>
<protein>
    <submittedName>
        <fullName evidence="1">Uncharacterized protein</fullName>
    </submittedName>
</protein>
<proteinExistence type="predicted"/>
<reference evidence="1 2" key="1">
    <citation type="submission" date="2016-11" db="EMBL/GenBank/DDBJ databases">
        <authorList>
            <person name="Jaros S."/>
            <person name="Januszkiewicz K."/>
            <person name="Wedrychowicz H."/>
        </authorList>
    </citation>
    <scope>NUCLEOTIDE SEQUENCE [LARGE SCALE GENOMIC DNA]</scope>
    <source>
        <strain evidence="1 2">CECT 7868</strain>
    </source>
</reference>
<dbReference type="Proteomes" id="UP000184608">
    <property type="component" value="Unassembled WGS sequence"/>
</dbReference>
<accession>A0A1M6B816</accession>
<keyword evidence="2" id="KW-1185">Reference proteome</keyword>
<sequence length="74" mass="8025">MVMVPGQLQRGNNMALNADLLEQLIVENLDNAGFNTSNTHSQVTELADAIAKAIVLHIQENAVVIVDSVPYPVR</sequence>
<evidence type="ECO:0000313" key="2">
    <source>
        <dbReference type="Proteomes" id="UP000184608"/>
    </source>
</evidence>
<gene>
    <name evidence="1" type="ORF">VA7868_03735</name>
</gene>
<dbReference type="STRING" id="1216006.VA7868_03735"/>
<evidence type="ECO:0000313" key="1">
    <source>
        <dbReference type="EMBL" id="SHI44881.1"/>
    </source>
</evidence>
<organism evidence="1 2">
    <name type="scientific">Vibrio aerogenes CECT 7868</name>
    <dbReference type="NCBI Taxonomy" id="1216006"/>
    <lineage>
        <taxon>Bacteria</taxon>
        <taxon>Pseudomonadati</taxon>
        <taxon>Pseudomonadota</taxon>
        <taxon>Gammaproteobacteria</taxon>
        <taxon>Vibrionales</taxon>
        <taxon>Vibrionaceae</taxon>
        <taxon>Vibrio</taxon>
    </lineage>
</organism>